<dbReference type="InterPro" id="IPR010996">
    <property type="entry name" value="HHH_MUS81"/>
</dbReference>
<evidence type="ECO:0000256" key="4">
    <source>
        <dbReference type="ARBA" id="ARBA00022695"/>
    </source>
</evidence>
<keyword evidence="13" id="KW-1185">Reference proteome</keyword>
<evidence type="ECO:0000259" key="11">
    <source>
        <dbReference type="SMART" id="SM00483"/>
    </source>
</evidence>
<dbReference type="SUPFAM" id="SSF52113">
    <property type="entry name" value="BRCT domain"/>
    <property type="match status" value="1"/>
</dbReference>
<proteinExistence type="predicted"/>
<evidence type="ECO:0000256" key="3">
    <source>
        <dbReference type="ARBA" id="ARBA00022679"/>
    </source>
</evidence>
<dbReference type="Gene3D" id="3.30.210.10">
    <property type="entry name" value="DNA polymerase, thumb domain"/>
    <property type="match status" value="1"/>
</dbReference>
<protein>
    <recommendedName>
        <fullName evidence="1">DNA-directed DNA polymerase</fullName>
        <ecNumber evidence="1">2.7.7.7</ecNumber>
    </recommendedName>
</protein>
<dbReference type="Gene3D" id="3.30.460.10">
    <property type="entry name" value="Beta Polymerase, domain 2"/>
    <property type="match status" value="1"/>
</dbReference>
<feature type="compositionally biased region" description="Polar residues" evidence="10">
    <location>
        <begin position="152"/>
        <end position="161"/>
    </location>
</feature>
<feature type="region of interest" description="Disordered" evidence="10">
    <location>
        <begin position="434"/>
        <end position="472"/>
    </location>
</feature>
<dbReference type="Pfam" id="PF14792">
    <property type="entry name" value="DNA_pol_B_palm"/>
    <property type="match status" value="1"/>
</dbReference>
<feature type="region of interest" description="Disordered" evidence="10">
    <location>
        <begin position="128"/>
        <end position="161"/>
    </location>
</feature>
<comment type="caution">
    <text evidence="12">The sequence shown here is derived from an EMBL/GenBank/DDBJ whole genome shotgun (WGS) entry which is preliminary data.</text>
</comment>
<evidence type="ECO:0000313" key="13">
    <source>
        <dbReference type="Proteomes" id="UP001629113"/>
    </source>
</evidence>
<dbReference type="CDD" id="cd00141">
    <property type="entry name" value="NT_POLXc"/>
    <property type="match status" value="1"/>
</dbReference>
<evidence type="ECO:0000256" key="7">
    <source>
        <dbReference type="ARBA" id="ARBA00022932"/>
    </source>
</evidence>
<dbReference type="Gene3D" id="1.10.150.110">
    <property type="entry name" value="DNA polymerase beta, N-terminal domain-like"/>
    <property type="match status" value="1"/>
</dbReference>
<dbReference type="EMBL" id="JBFCZG010000001">
    <property type="protein sequence ID" value="KAL3428050.1"/>
    <property type="molecule type" value="Genomic_DNA"/>
</dbReference>
<dbReference type="InterPro" id="IPR022312">
    <property type="entry name" value="DNA_pol_X"/>
</dbReference>
<dbReference type="Gene3D" id="3.40.50.10190">
    <property type="entry name" value="BRCT domain"/>
    <property type="match status" value="1"/>
</dbReference>
<evidence type="ECO:0000256" key="5">
    <source>
        <dbReference type="ARBA" id="ARBA00022705"/>
    </source>
</evidence>
<accession>A0ABR4PXG1</accession>
<dbReference type="PRINTS" id="PR00869">
    <property type="entry name" value="DNAPOLX"/>
</dbReference>
<dbReference type="InterPro" id="IPR029398">
    <property type="entry name" value="PolB_thumb"/>
</dbReference>
<dbReference type="InterPro" id="IPR036420">
    <property type="entry name" value="BRCT_dom_sf"/>
</dbReference>
<dbReference type="Gene3D" id="1.10.150.20">
    <property type="entry name" value="5' to 3' exonuclease, C-terminal subdomain"/>
    <property type="match status" value="1"/>
</dbReference>
<dbReference type="SUPFAM" id="SSF47802">
    <property type="entry name" value="DNA polymerase beta, N-terminal domain-like"/>
    <property type="match status" value="1"/>
</dbReference>
<dbReference type="InterPro" id="IPR002054">
    <property type="entry name" value="DNA-dir_DNA_pol_X"/>
</dbReference>
<dbReference type="Pfam" id="PF14791">
    <property type="entry name" value="DNA_pol_B_thumb"/>
    <property type="match status" value="1"/>
</dbReference>
<feature type="region of interest" description="Disordered" evidence="10">
    <location>
        <begin position="361"/>
        <end position="392"/>
    </location>
</feature>
<dbReference type="InterPro" id="IPR043519">
    <property type="entry name" value="NT_sf"/>
</dbReference>
<dbReference type="Pfam" id="PF10391">
    <property type="entry name" value="DNA_pol_lambd_f"/>
    <property type="match status" value="1"/>
</dbReference>
<dbReference type="SUPFAM" id="SSF81585">
    <property type="entry name" value="PsbU/PolX domain-like"/>
    <property type="match status" value="1"/>
</dbReference>
<evidence type="ECO:0000256" key="10">
    <source>
        <dbReference type="SAM" id="MobiDB-lite"/>
    </source>
</evidence>
<sequence length="841" mass="93173">MAPTVADKRSYFRELYALREDPDPSQVEYDADTRAILRRPRIGEHESSTSTVMHLSGWEHHAPNASTVQVHRSFRTDESPPTPASQDAGILKETPFIPHLSKLHSARQQLRTPLTVAKKTHPAFARVEGAQTPSSTTSIVKETPLPPRISASLPSQLGTTPMLTDSSVVKETPLPQAINRPITKTIAAYAPSSGAPVLQYSSISSPISAFSMAGKRKRKEMAVKLKPDNELYLKGLIFYYIPPNDIALARRLRITKAREHGATWIRELATEVTHIIVDDTLNYQDVMKFLGLDTLPQGVVLVNEKYPIECCTRFKGLVPANQLRFRVTGDHMAIEPASEVEPPGGSQASAESLQLTKAAMRRNKGEHVTPNLTPPRRGDSTQRSPSIPLYEDVSGSILPSVLATSEVGGSVSEIPQRPLDELDGMFEMAKTLQHLPMDEDDDEDDDERHRETDDSGSETPRKLRKPRAKRNIATAKKPFSQANFSCMRGGTGGMSSTNANARTIEILQEMGDRYRVMGESWRERAYRRAVGTLRRVPTQVCTYEEAVALQHIGTRLARKIEEIVRTDSLRRLESAKAEPVDLVLQLFSSIYGVGNSQAWRWIQQGYKTLEDLKTKATLTKNQQLGIKHYDDLLTRVPREEVSELAGIVIEAASALDPDIKVIVGGSYRRGASTSGDLDCLLTKSGTTSSDELLPFLSDLVHTLETQKFLVAALATPHTPHSRRSSRSESGSSSGSKWHGCCVLPSSPKKIWRRIDFLVVPGSQLGAALIYFTGDDIFNRSMRLLASNKGMRLNQRGLYGNVMRGEGRVKVTDGQLIEGEDEVAIFEKLGVPWRPPRERILS</sequence>
<dbReference type="PANTHER" id="PTHR11276">
    <property type="entry name" value="DNA POLYMERASE TYPE-X FAMILY MEMBER"/>
    <property type="match status" value="1"/>
</dbReference>
<gene>
    <name evidence="12" type="ORF">PVAG01_01559</name>
</gene>
<feature type="compositionally biased region" description="Polar residues" evidence="10">
    <location>
        <begin position="131"/>
        <end position="140"/>
    </location>
</feature>
<keyword evidence="5" id="KW-0235">DNA replication</keyword>
<name>A0ABR4PXG1_9HELO</name>
<dbReference type="InterPro" id="IPR002008">
    <property type="entry name" value="DNA_pol_X_beta-like"/>
</dbReference>
<dbReference type="Pfam" id="PF14716">
    <property type="entry name" value="HHH_8"/>
    <property type="match status" value="1"/>
</dbReference>
<dbReference type="InterPro" id="IPR027421">
    <property type="entry name" value="DNA_pol_lamdba_lyase_dom_sf"/>
</dbReference>
<dbReference type="PRINTS" id="PR00870">
    <property type="entry name" value="DNAPOLXBETA"/>
</dbReference>
<dbReference type="InterPro" id="IPR028207">
    <property type="entry name" value="DNA_pol_B_palm_palm"/>
</dbReference>
<feature type="region of interest" description="Disordered" evidence="10">
    <location>
        <begin position="718"/>
        <end position="737"/>
    </location>
</feature>
<dbReference type="InterPro" id="IPR037160">
    <property type="entry name" value="DNA_Pol_thumb_sf"/>
</dbReference>
<keyword evidence="8" id="KW-0234">DNA repair</keyword>
<comment type="catalytic activity">
    <reaction evidence="9">
        <text>DNA(n) + a 2'-deoxyribonucleoside 5'-triphosphate = DNA(n+1) + diphosphate</text>
        <dbReference type="Rhea" id="RHEA:22508"/>
        <dbReference type="Rhea" id="RHEA-COMP:17339"/>
        <dbReference type="Rhea" id="RHEA-COMP:17340"/>
        <dbReference type="ChEBI" id="CHEBI:33019"/>
        <dbReference type="ChEBI" id="CHEBI:61560"/>
        <dbReference type="ChEBI" id="CHEBI:173112"/>
        <dbReference type="EC" id="2.7.7.7"/>
    </reaction>
</comment>
<evidence type="ECO:0000256" key="6">
    <source>
        <dbReference type="ARBA" id="ARBA00022763"/>
    </source>
</evidence>
<feature type="domain" description="DNA-directed DNA polymerase X" evidence="11">
    <location>
        <begin position="498"/>
        <end position="839"/>
    </location>
</feature>
<dbReference type="EC" id="2.7.7.7" evidence="1"/>
<dbReference type="Proteomes" id="UP001629113">
    <property type="component" value="Unassembled WGS sequence"/>
</dbReference>
<dbReference type="SMART" id="SM00483">
    <property type="entry name" value="POLXc"/>
    <property type="match status" value="1"/>
</dbReference>
<evidence type="ECO:0000256" key="8">
    <source>
        <dbReference type="ARBA" id="ARBA00023204"/>
    </source>
</evidence>
<keyword evidence="3" id="KW-0808">Transferase</keyword>
<evidence type="ECO:0000256" key="1">
    <source>
        <dbReference type="ARBA" id="ARBA00012417"/>
    </source>
</evidence>
<dbReference type="InterPro" id="IPR018944">
    <property type="entry name" value="DNA_pol_lambd_fingers_domain"/>
</dbReference>
<dbReference type="SUPFAM" id="SSF81301">
    <property type="entry name" value="Nucleotidyltransferase"/>
    <property type="match status" value="1"/>
</dbReference>
<organism evidence="12 13">
    <name type="scientific">Phlyctema vagabunda</name>
    <dbReference type="NCBI Taxonomy" id="108571"/>
    <lineage>
        <taxon>Eukaryota</taxon>
        <taxon>Fungi</taxon>
        <taxon>Dikarya</taxon>
        <taxon>Ascomycota</taxon>
        <taxon>Pezizomycotina</taxon>
        <taxon>Leotiomycetes</taxon>
        <taxon>Helotiales</taxon>
        <taxon>Dermateaceae</taxon>
        <taxon>Phlyctema</taxon>
    </lineage>
</organism>
<keyword evidence="2" id="KW-0237">DNA synthesis</keyword>
<evidence type="ECO:0000256" key="2">
    <source>
        <dbReference type="ARBA" id="ARBA00022634"/>
    </source>
</evidence>
<reference evidence="12 13" key="1">
    <citation type="submission" date="2024-06" db="EMBL/GenBank/DDBJ databases">
        <title>Complete genome of Phlyctema vagabunda strain 19-DSS-EL-015.</title>
        <authorList>
            <person name="Fiorenzani C."/>
        </authorList>
    </citation>
    <scope>NUCLEOTIDE SEQUENCE [LARGE SCALE GENOMIC DNA]</scope>
    <source>
        <strain evidence="12 13">19-DSS-EL-015</strain>
    </source>
</reference>
<dbReference type="PANTHER" id="PTHR11276:SF28">
    <property type="entry name" value="DNA POLYMERASE LAMBDA"/>
    <property type="match status" value="1"/>
</dbReference>
<keyword evidence="6" id="KW-0227">DNA damage</keyword>
<keyword evidence="4" id="KW-0548">Nucleotidyltransferase</keyword>
<evidence type="ECO:0000256" key="9">
    <source>
        <dbReference type="ARBA" id="ARBA00049244"/>
    </source>
</evidence>
<keyword evidence="7" id="KW-0239">DNA-directed DNA polymerase</keyword>
<evidence type="ECO:0000313" key="12">
    <source>
        <dbReference type="EMBL" id="KAL3428050.1"/>
    </source>
</evidence>